<dbReference type="InterPro" id="IPR003439">
    <property type="entry name" value="ABC_transporter-like_ATP-bd"/>
</dbReference>
<gene>
    <name evidence="8" type="ORF">ABV408_03115</name>
</gene>
<dbReference type="GO" id="GO:0015697">
    <property type="term" value="P:quaternary ammonium group transport"/>
    <property type="evidence" value="ECO:0007669"/>
    <property type="project" value="UniProtKB-ARBA"/>
</dbReference>
<dbReference type="SUPFAM" id="SSF52540">
    <property type="entry name" value="P-loop containing nucleoside triphosphate hydrolases"/>
    <property type="match status" value="1"/>
</dbReference>
<dbReference type="Gene3D" id="3.10.580.10">
    <property type="entry name" value="CBS-domain"/>
    <property type="match status" value="1"/>
</dbReference>
<dbReference type="PROSITE" id="PS50893">
    <property type="entry name" value="ABC_TRANSPORTER_2"/>
    <property type="match status" value="1"/>
</dbReference>
<protein>
    <submittedName>
        <fullName evidence="8">ABC transporter ATP-binding protein</fullName>
    </submittedName>
</protein>
<organism evidence="8">
    <name type="scientific">Salinicola endophyticus</name>
    <dbReference type="NCBI Taxonomy" id="1949083"/>
    <lineage>
        <taxon>Bacteria</taxon>
        <taxon>Pseudomonadati</taxon>
        <taxon>Pseudomonadota</taxon>
        <taxon>Gammaproteobacteria</taxon>
        <taxon>Oceanospirillales</taxon>
        <taxon>Halomonadaceae</taxon>
        <taxon>Salinicola</taxon>
    </lineage>
</organism>
<evidence type="ECO:0000256" key="4">
    <source>
        <dbReference type="ARBA" id="ARBA00022840"/>
    </source>
</evidence>
<dbReference type="PROSITE" id="PS00211">
    <property type="entry name" value="ABC_TRANSPORTER_1"/>
    <property type="match status" value="1"/>
</dbReference>
<dbReference type="PANTHER" id="PTHR43117:SF5">
    <property type="entry name" value="GLYCINE BETAINE UPTAKE SYSTEM ATP-BINDING PROTEIN YEHX"/>
    <property type="match status" value="1"/>
</dbReference>
<keyword evidence="5" id="KW-0129">CBS domain</keyword>
<sequence>MIELQGLTKTYAGKRVVDDVSLTLESGEFGVLIGPSGCGKSTTLKMINRLIPLSEGRILINGDDVTQLPVEQLRRRIGYAIQSTGLFPHWSVARNVATVPQLLKWPKARIDDRVDELMTLFQLDPAEFRDKYPHQLSGGQAQRVGVARALAADPEVLLMDEPFGAVDPLTRETLQAEMKRVHAQTGKTIVFVTHDMDEALALATRVALLNGGRLVQYDRPIEMLVKPADDFVREFIGQADLGLKLLSRRFVHQYQRRARLAPETGLERLDEHAWLVDAEGRPSALAGARLDDADAITRVKPEWIATPEMSMKEALSRMVWYRVTALPVVDRDGRLIAEVGMPGVMGIEGDSAVSEAAS</sequence>
<evidence type="ECO:0000256" key="3">
    <source>
        <dbReference type="ARBA" id="ARBA00022741"/>
    </source>
</evidence>
<dbReference type="CDD" id="cd18773">
    <property type="entry name" value="PDC1_HK_sensor"/>
    <property type="match status" value="1"/>
</dbReference>
<dbReference type="InterPro" id="IPR000644">
    <property type="entry name" value="CBS_dom"/>
</dbReference>
<feature type="domain" description="ABC transporter" evidence="6">
    <location>
        <begin position="2"/>
        <end position="236"/>
    </location>
</feature>
<dbReference type="GO" id="GO:0016887">
    <property type="term" value="F:ATP hydrolysis activity"/>
    <property type="evidence" value="ECO:0007669"/>
    <property type="project" value="InterPro"/>
</dbReference>
<evidence type="ECO:0000259" key="7">
    <source>
        <dbReference type="PROSITE" id="PS51371"/>
    </source>
</evidence>
<dbReference type="FunFam" id="3.40.50.300:FF:000425">
    <property type="entry name" value="Probable ABC transporter, ATP-binding subunit"/>
    <property type="match status" value="1"/>
</dbReference>
<dbReference type="GO" id="GO:0005524">
    <property type="term" value="F:ATP binding"/>
    <property type="evidence" value="ECO:0007669"/>
    <property type="project" value="UniProtKB-KW"/>
</dbReference>
<dbReference type="AlphaFoldDB" id="A0AB74UFP4"/>
<dbReference type="InterPro" id="IPR027417">
    <property type="entry name" value="P-loop_NTPase"/>
</dbReference>
<keyword evidence="3" id="KW-0547">Nucleotide-binding</keyword>
<name>A0AB74UFP4_9GAMM</name>
<dbReference type="InterPro" id="IPR003593">
    <property type="entry name" value="AAA+_ATPase"/>
</dbReference>
<keyword evidence="2" id="KW-0813">Transport</keyword>
<reference evidence="8" key="1">
    <citation type="submission" date="2024-06" db="EMBL/GenBank/DDBJ databases">
        <title>Complete genome of Salinicola endophyticus HNIBRBA4755.</title>
        <authorList>
            <person name="Shin S.Y."/>
            <person name="Kang H."/>
            <person name="Song J."/>
        </authorList>
    </citation>
    <scope>NUCLEOTIDE SEQUENCE</scope>
    <source>
        <strain evidence="8">HNIBRBA4755</strain>
    </source>
</reference>
<dbReference type="EMBL" id="CP159578">
    <property type="protein sequence ID" value="XCJ80179.1"/>
    <property type="molecule type" value="Genomic_DNA"/>
</dbReference>
<dbReference type="Gene3D" id="3.40.50.300">
    <property type="entry name" value="P-loop containing nucleotide triphosphate hydrolases"/>
    <property type="match status" value="1"/>
</dbReference>
<dbReference type="SUPFAM" id="SSF54631">
    <property type="entry name" value="CBS-domain pair"/>
    <property type="match status" value="1"/>
</dbReference>
<feature type="domain" description="CBS" evidence="7">
    <location>
        <begin position="296"/>
        <end position="355"/>
    </location>
</feature>
<keyword evidence="4 8" id="KW-0067">ATP-binding</keyword>
<evidence type="ECO:0000259" key="6">
    <source>
        <dbReference type="PROSITE" id="PS50893"/>
    </source>
</evidence>
<dbReference type="InterPro" id="IPR017871">
    <property type="entry name" value="ABC_transporter-like_CS"/>
</dbReference>
<proteinExistence type="inferred from homology"/>
<evidence type="ECO:0000256" key="1">
    <source>
        <dbReference type="ARBA" id="ARBA00005417"/>
    </source>
</evidence>
<evidence type="ECO:0000313" key="8">
    <source>
        <dbReference type="EMBL" id="XCJ80179.1"/>
    </source>
</evidence>
<evidence type="ECO:0000256" key="5">
    <source>
        <dbReference type="PROSITE-ProRule" id="PRU00703"/>
    </source>
</evidence>
<comment type="similarity">
    <text evidence="1">Belongs to the ABC transporter superfamily.</text>
</comment>
<dbReference type="SMART" id="SM00382">
    <property type="entry name" value="AAA"/>
    <property type="match status" value="1"/>
</dbReference>
<dbReference type="InterPro" id="IPR046342">
    <property type="entry name" value="CBS_dom_sf"/>
</dbReference>
<evidence type="ECO:0000256" key="2">
    <source>
        <dbReference type="ARBA" id="ARBA00022448"/>
    </source>
</evidence>
<dbReference type="Pfam" id="PF00005">
    <property type="entry name" value="ABC_tran"/>
    <property type="match status" value="1"/>
</dbReference>
<accession>A0AB74UFP4</accession>
<dbReference type="PANTHER" id="PTHR43117">
    <property type="entry name" value="OSMOPROTECTANT IMPORT ATP-BINDING PROTEIN OSMV"/>
    <property type="match status" value="1"/>
</dbReference>
<dbReference type="PROSITE" id="PS51371">
    <property type="entry name" value="CBS"/>
    <property type="match status" value="1"/>
</dbReference>
<dbReference type="RefSeq" id="WP_353981017.1">
    <property type="nucleotide sequence ID" value="NZ_CP159578.1"/>
</dbReference>